<dbReference type="InterPro" id="IPR045713">
    <property type="entry name" value="DUF6069"/>
</dbReference>
<dbReference type="RefSeq" id="WP_203907856.1">
    <property type="nucleotide sequence ID" value="NZ_BONY01000010.1"/>
</dbReference>
<dbReference type="Pfam" id="PF19545">
    <property type="entry name" value="DUF6069"/>
    <property type="match status" value="1"/>
</dbReference>
<reference evidence="2" key="1">
    <citation type="submission" date="2021-01" db="EMBL/GenBank/DDBJ databases">
        <title>Whole genome shotgun sequence of Rhizocola hellebori NBRC 109834.</title>
        <authorList>
            <person name="Komaki H."/>
            <person name="Tamura T."/>
        </authorList>
    </citation>
    <scope>NUCLEOTIDE SEQUENCE</scope>
    <source>
        <strain evidence="2">NBRC 109834</strain>
    </source>
</reference>
<evidence type="ECO:0000313" key="3">
    <source>
        <dbReference type="Proteomes" id="UP000612899"/>
    </source>
</evidence>
<evidence type="ECO:0000313" key="2">
    <source>
        <dbReference type="EMBL" id="GIH03952.1"/>
    </source>
</evidence>
<protein>
    <submittedName>
        <fullName evidence="2">Uncharacterized protein</fullName>
    </submittedName>
</protein>
<feature type="transmembrane region" description="Helical" evidence="1">
    <location>
        <begin position="93"/>
        <end position="112"/>
    </location>
</feature>
<gene>
    <name evidence="2" type="ORF">Rhe02_20190</name>
</gene>
<comment type="caution">
    <text evidence="2">The sequence shown here is derived from an EMBL/GenBank/DDBJ whole genome shotgun (WGS) entry which is preliminary data.</text>
</comment>
<dbReference type="Proteomes" id="UP000612899">
    <property type="component" value="Unassembled WGS sequence"/>
</dbReference>
<proteinExistence type="predicted"/>
<keyword evidence="1" id="KW-1133">Transmembrane helix</keyword>
<keyword evidence="3" id="KW-1185">Reference proteome</keyword>
<accession>A0A8J3Q626</accession>
<feature type="transmembrane region" description="Helical" evidence="1">
    <location>
        <begin position="118"/>
        <end position="139"/>
    </location>
</feature>
<feature type="transmembrane region" description="Helical" evidence="1">
    <location>
        <begin position="18"/>
        <end position="39"/>
    </location>
</feature>
<dbReference type="EMBL" id="BONY01000010">
    <property type="protein sequence ID" value="GIH03952.1"/>
    <property type="molecule type" value="Genomic_DNA"/>
</dbReference>
<feature type="transmembrane region" description="Helical" evidence="1">
    <location>
        <begin position="59"/>
        <end position="81"/>
    </location>
</feature>
<keyword evidence="1" id="KW-0812">Transmembrane</keyword>
<evidence type="ECO:0000256" key="1">
    <source>
        <dbReference type="SAM" id="Phobius"/>
    </source>
</evidence>
<keyword evidence="1" id="KW-0472">Membrane</keyword>
<name>A0A8J3Q626_9ACTN</name>
<sequence length="141" mass="14234">MTDTEIEPATTPTTAGRLAVVSAALTGLLIANLAIYAAGRAFGGTFVYLQNATPVEVGPLAITIMSLVPLATGLAVIAALSRLWPAAIRVARIAGPTLAVATIGLMTVPAGFDTTSAVSLAVMHLTTIPATLIALNALARQ</sequence>
<dbReference type="AlphaFoldDB" id="A0A8J3Q626"/>
<organism evidence="2 3">
    <name type="scientific">Rhizocola hellebori</name>
    <dbReference type="NCBI Taxonomy" id="1392758"/>
    <lineage>
        <taxon>Bacteria</taxon>
        <taxon>Bacillati</taxon>
        <taxon>Actinomycetota</taxon>
        <taxon>Actinomycetes</taxon>
        <taxon>Micromonosporales</taxon>
        <taxon>Micromonosporaceae</taxon>
        <taxon>Rhizocola</taxon>
    </lineage>
</organism>